<dbReference type="EMBL" id="JAFMYU010000002">
    <property type="protein sequence ID" value="MBO0930154.1"/>
    <property type="molecule type" value="Genomic_DNA"/>
</dbReference>
<accession>A0A939G1A4</accession>
<dbReference type="PANTHER" id="PTHR43133">
    <property type="entry name" value="RNA POLYMERASE ECF-TYPE SIGMA FACTO"/>
    <property type="match status" value="1"/>
</dbReference>
<keyword evidence="2" id="KW-0805">Transcription regulation</keyword>
<dbReference type="Gene3D" id="1.10.10.10">
    <property type="entry name" value="Winged helix-like DNA-binding domain superfamily/Winged helix DNA-binding domain"/>
    <property type="match status" value="1"/>
</dbReference>
<comment type="caution">
    <text evidence="7">The sequence shown here is derived from an EMBL/GenBank/DDBJ whole genome shotgun (WGS) entry which is preliminary data.</text>
</comment>
<dbReference type="InterPro" id="IPR013325">
    <property type="entry name" value="RNA_pol_sigma_r2"/>
</dbReference>
<evidence type="ECO:0000256" key="1">
    <source>
        <dbReference type="ARBA" id="ARBA00010641"/>
    </source>
</evidence>
<reference evidence="7 8" key="1">
    <citation type="submission" date="2021-03" db="EMBL/GenBank/DDBJ databases">
        <title>Fibrella sp. HMF5036 genome sequencing and assembly.</title>
        <authorList>
            <person name="Kang H."/>
            <person name="Kim H."/>
            <person name="Bae S."/>
            <person name="Joh K."/>
        </authorList>
    </citation>
    <scope>NUCLEOTIDE SEQUENCE [LARGE SCALE GENOMIC DNA]</scope>
    <source>
        <strain evidence="7 8">HMF5036</strain>
    </source>
</reference>
<feature type="domain" description="RNA polymerase sigma factor 70 region 4 type 2" evidence="6">
    <location>
        <begin position="131"/>
        <end position="182"/>
    </location>
</feature>
<dbReference type="Proteomes" id="UP000664795">
    <property type="component" value="Unassembled WGS sequence"/>
</dbReference>
<evidence type="ECO:0000256" key="4">
    <source>
        <dbReference type="ARBA" id="ARBA00023163"/>
    </source>
</evidence>
<gene>
    <name evidence="7" type="ORF">J2I48_04070</name>
</gene>
<dbReference type="PANTHER" id="PTHR43133:SF46">
    <property type="entry name" value="RNA POLYMERASE SIGMA-70 FACTOR ECF SUBFAMILY"/>
    <property type="match status" value="1"/>
</dbReference>
<dbReference type="SUPFAM" id="SSF88946">
    <property type="entry name" value="Sigma2 domain of RNA polymerase sigma factors"/>
    <property type="match status" value="1"/>
</dbReference>
<evidence type="ECO:0000313" key="8">
    <source>
        <dbReference type="Proteomes" id="UP000664795"/>
    </source>
</evidence>
<proteinExistence type="inferred from homology"/>
<dbReference type="GO" id="GO:0016987">
    <property type="term" value="F:sigma factor activity"/>
    <property type="evidence" value="ECO:0007669"/>
    <property type="project" value="UniProtKB-KW"/>
</dbReference>
<evidence type="ECO:0000259" key="5">
    <source>
        <dbReference type="Pfam" id="PF04542"/>
    </source>
</evidence>
<dbReference type="AlphaFoldDB" id="A0A939G1A4"/>
<dbReference type="InterPro" id="IPR014327">
    <property type="entry name" value="RNA_pol_sigma70_bacteroid"/>
</dbReference>
<keyword evidence="4" id="KW-0804">Transcription</keyword>
<dbReference type="SUPFAM" id="SSF88659">
    <property type="entry name" value="Sigma3 and sigma4 domains of RNA polymerase sigma factors"/>
    <property type="match status" value="1"/>
</dbReference>
<dbReference type="NCBIfam" id="TIGR02985">
    <property type="entry name" value="Sig70_bacteroi1"/>
    <property type="match status" value="1"/>
</dbReference>
<name>A0A939G1A4_9BACT</name>
<dbReference type="NCBIfam" id="TIGR02937">
    <property type="entry name" value="sigma70-ECF"/>
    <property type="match status" value="1"/>
</dbReference>
<keyword evidence="8" id="KW-1185">Reference proteome</keyword>
<comment type="similarity">
    <text evidence="1">Belongs to the sigma-70 factor family. ECF subfamily.</text>
</comment>
<keyword evidence="3" id="KW-0731">Sigma factor</keyword>
<dbReference type="InterPro" id="IPR036388">
    <property type="entry name" value="WH-like_DNA-bd_sf"/>
</dbReference>
<evidence type="ECO:0000256" key="2">
    <source>
        <dbReference type="ARBA" id="ARBA00023015"/>
    </source>
</evidence>
<evidence type="ECO:0000313" key="7">
    <source>
        <dbReference type="EMBL" id="MBO0930154.1"/>
    </source>
</evidence>
<dbReference type="RefSeq" id="WP_207334114.1">
    <property type="nucleotide sequence ID" value="NZ_JAFMYU010000002.1"/>
</dbReference>
<organism evidence="7 8">
    <name type="scientific">Fibrella aquatilis</name>
    <dbReference type="NCBI Taxonomy" id="2817059"/>
    <lineage>
        <taxon>Bacteria</taxon>
        <taxon>Pseudomonadati</taxon>
        <taxon>Bacteroidota</taxon>
        <taxon>Cytophagia</taxon>
        <taxon>Cytophagales</taxon>
        <taxon>Spirosomataceae</taxon>
        <taxon>Fibrella</taxon>
    </lineage>
</organism>
<dbReference type="InterPro" id="IPR013324">
    <property type="entry name" value="RNA_pol_sigma_r3/r4-like"/>
</dbReference>
<dbReference type="InterPro" id="IPR014284">
    <property type="entry name" value="RNA_pol_sigma-70_dom"/>
</dbReference>
<dbReference type="Gene3D" id="1.10.1740.10">
    <property type="match status" value="1"/>
</dbReference>
<evidence type="ECO:0000259" key="6">
    <source>
        <dbReference type="Pfam" id="PF08281"/>
    </source>
</evidence>
<evidence type="ECO:0000256" key="3">
    <source>
        <dbReference type="ARBA" id="ARBA00023082"/>
    </source>
</evidence>
<dbReference type="InterPro" id="IPR039425">
    <property type="entry name" value="RNA_pol_sigma-70-like"/>
</dbReference>
<dbReference type="InterPro" id="IPR013249">
    <property type="entry name" value="RNA_pol_sigma70_r4_t2"/>
</dbReference>
<dbReference type="GO" id="GO:0003677">
    <property type="term" value="F:DNA binding"/>
    <property type="evidence" value="ECO:0007669"/>
    <property type="project" value="InterPro"/>
</dbReference>
<dbReference type="GO" id="GO:0006352">
    <property type="term" value="P:DNA-templated transcription initiation"/>
    <property type="evidence" value="ECO:0007669"/>
    <property type="project" value="InterPro"/>
</dbReference>
<dbReference type="InterPro" id="IPR007627">
    <property type="entry name" value="RNA_pol_sigma70_r2"/>
</dbReference>
<dbReference type="Pfam" id="PF08281">
    <property type="entry name" value="Sigma70_r4_2"/>
    <property type="match status" value="1"/>
</dbReference>
<feature type="domain" description="RNA polymerase sigma-70 region 2" evidence="5">
    <location>
        <begin position="35"/>
        <end position="100"/>
    </location>
</feature>
<sequence length="199" mass="23004">MPAIKPIAPFSTSARTDEQLVLALQQGDRQAFAELYDRYWADLFQLAARKLASPELAEELVQDLFISLWQRRETLVITQVNRYLFSALKFSVIDHIRTQQVHERFVDHYLTITSPTTEPEDALALQDLTRSIEQGLQTLPSTTQQVFRLSRFEHLTIPEIAARLGVSEKVVEYHLGNALRAMRRHLRTYGVALAVWWAW</sequence>
<dbReference type="Pfam" id="PF04542">
    <property type="entry name" value="Sigma70_r2"/>
    <property type="match status" value="1"/>
</dbReference>
<protein>
    <submittedName>
        <fullName evidence="7">RNA polymerase sigma-70 factor</fullName>
    </submittedName>
</protein>